<name>A0A6I4SXV6_9SPHN</name>
<dbReference type="Gene3D" id="3.50.50.60">
    <property type="entry name" value="FAD/NAD(P)-binding domain"/>
    <property type="match status" value="1"/>
</dbReference>
<keyword evidence="2" id="KW-1185">Reference proteome</keyword>
<dbReference type="Pfam" id="PF04820">
    <property type="entry name" value="Trp_halogenase"/>
    <property type="match status" value="1"/>
</dbReference>
<dbReference type="InterPro" id="IPR036188">
    <property type="entry name" value="FAD/NAD-bd_sf"/>
</dbReference>
<gene>
    <name evidence="1" type="ORF">GRI89_11580</name>
</gene>
<comment type="caution">
    <text evidence="1">The sequence shown here is derived from an EMBL/GenBank/DDBJ whole genome shotgun (WGS) entry which is preliminary data.</text>
</comment>
<dbReference type="InterPro" id="IPR006905">
    <property type="entry name" value="Flavin_halogenase"/>
</dbReference>
<dbReference type="AlphaFoldDB" id="A0A6I4SXV6"/>
<dbReference type="OrthoDB" id="462203at2"/>
<dbReference type="RefSeq" id="WP_159795536.1">
    <property type="nucleotide sequence ID" value="NZ_WTYM01000045.1"/>
</dbReference>
<dbReference type="PANTHER" id="PTHR43747:SF4">
    <property type="entry name" value="FLAVIN-DEPENDENT TRYPTOPHAN HALOGENASE"/>
    <property type="match status" value="1"/>
</dbReference>
<dbReference type="EMBL" id="WTYM01000045">
    <property type="protein sequence ID" value="MXO60179.1"/>
    <property type="molecule type" value="Genomic_DNA"/>
</dbReference>
<evidence type="ECO:0000313" key="1">
    <source>
        <dbReference type="EMBL" id="MXO60179.1"/>
    </source>
</evidence>
<reference evidence="1 2" key="1">
    <citation type="submission" date="2019-12" db="EMBL/GenBank/DDBJ databases">
        <title>Genomic-based taxomic classification of the family Erythrobacteraceae.</title>
        <authorList>
            <person name="Xu L."/>
        </authorList>
    </citation>
    <scope>NUCLEOTIDE SEQUENCE [LARGE SCALE GENOMIC DNA]</scope>
    <source>
        <strain evidence="1 2">MCCC 1K01500</strain>
    </source>
</reference>
<dbReference type="Proteomes" id="UP000433652">
    <property type="component" value="Unassembled WGS sequence"/>
</dbReference>
<sequence length="482" mass="50828">MSEPRELPARIVVAGDGPLGVLAAIALRRALPTTELLVLAVAPDPGAFAERIGTALPFTNRLHDRLQVSEDELVRQAGASHRLVMRYFGGGGPDQQSAAGYGAAVDPAMTTAFAKEWGGGPRNAGTTAPPRSLGEVLAGAGRFAPHSGEPGSPLLDLDYALRWNVPAYRQMLVGMAGQLGIQHARADIRGFMPDVSGGIASLVAEGMGEIAADLFLDCTGSRALLHSYLPEARQIDWHDMHPTRRIAIAEAGRPMLALEDRATLTPLGWRWELAGRDGLQSILGVAGDAGDEAIHAALGAPPAQIVPFSPGRAEAAWLGNVVALGDAAARIEPFGGIAQDLAHRQLALLLELLPGRTVDASERAEYNRRAAMMADRAADWIAVHYAAPAAAKAFPGLQQSPELARMLDQFVRRSRTPIAEDSPMLVQEWGAMLQALGMPSGESLLSAAASGDGSETGRAFAQKAEAALAAAPPYGEWMERML</sequence>
<evidence type="ECO:0008006" key="3">
    <source>
        <dbReference type="Google" id="ProtNLM"/>
    </source>
</evidence>
<dbReference type="PANTHER" id="PTHR43747">
    <property type="entry name" value="FAD-BINDING PROTEIN"/>
    <property type="match status" value="1"/>
</dbReference>
<organism evidence="1 2">
    <name type="scientific">Croceibacterium salegens</name>
    <dbReference type="NCBI Taxonomy" id="1737568"/>
    <lineage>
        <taxon>Bacteria</taxon>
        <taxon>Pseudomonadati</taxon>
        <taxon>Pseudomonadota</taxon>
        <taxon>Alphaproteobacteria</taxon>
        <taxon>Sphingomonadales</taxon>
        <taxon>Erythrobacteraceae</taxon>
        <taxon>Croceibacterium</taxon>
    </lineage>
</organism>
<dbReference type="InterPro" id="IPR050816">
    <property type="entry name" value="Flavin-dep_Halogenase_NPB"/>
</dbReference>
<protein>
    <recommendedName>
        <fullName evidence="3">Tryptophan halogenase</fullName>
    </recommendedName>
</protein>
<accession>A0A6I4SXV6</accession>
<dbReference type="SUPFAM" id="SSF51905">
    <property type="entry name" value="FAD/NAD(P)-binding domain"/>
    <property type="match status" value="1"/>
</dbReference>
<evidence type="ECO:0000313" key="2">
    <source>
        <dbReference type="Proteomes" id="UP000433652"/>
    </source>
</evidence>
<dbReference type="GO" id="GO:0004497">
    <property type="term" value="F:monooxygenase activity"/>
    <property type="evidence" value="ECO:0007669"/>
    <property type="project" value="InterPro"/>
</dbReference>
<proteinExistence type="predicted"/>